<accession>A0A6L2R5V7</accession>
<evidence type="ECO:0000313" key="2">
    <source>
        <dbReference type="Proteomes" id="UP000505077"/>
    </source>
</evidence>
<sequence>MTLENLFKERLLADCVECEKLGLSAHIGRRMVLEHGAIEAAKRLIQSGTAQKGFISLMKKGDKGRQCTMENRIVDSKFSSLFEPKDVELAKWRLDNWEKLPIS</sequence>
<comment type="caution">
    <text evidence="1">The sequence shown here is derived from an EMBL/GenBank/DDBJ whole genome shotgun (WGS) entry which is preliminary data.</text>
</comment>
<dbReference type="Proteomes" id="UP000505077">
    <property type="component" value="Unassembled WGS sequence"/>
</dbReference>
<name>A0A6L2R5V7_9BACT</name>
<gene>
    <name evidence="1" type="ORF">ZNDK_0603</name>
</gene>
<organism evidence="1 2">
    <name type="scientific">Candidatus Desulfovibrio kirbyi</name>
    <dbReference type="NCBI Taxonomy" id="2696086"/>
    <lineage>
        <taxon>Bacteria</taxon>
        <taxon>Pseudomonadati</taxon>
        <taxon>Thermodesulfobacteriota</taxon>
        <taxon>Desulfovibrionia</taxon>
        <taxon>Desulfovibrionales</taxon>
        <taxon>Desulfovibrionaceae</taxon>
        <taxon>Desulfovibrio</taxon>
    </lineage>
</organism>
<evidence type="ECO:0000313" key="1">
    <source>
        <dbReference type="EMBL" id="GFH62832.1"/>
    </source>
</evidence>
<dbReference type="AlphaFoldDB" id="A0A6L2R5V7"/>
<dbReference type="EMBL" id="BLLL01000006">
    <property type="protein sequence ID" value="GFH62832.1"/>
    <property type="molecule type" value="Genomic_DNA"/>
</dbReference>
<reference evidence="1 2" key="1">
    <citation type="journal article" date="2020" name="ISME J.">
        <title>Parallel Reductive Genome Evolution in Desulfovibrio Ectosymbionts Independently Acquired by Trichonympha Protists in the Termite Gut.</title>
        <authorList>
            <person name="Takeuchi M."/>
            <person name="Kuwahara H."/>
            <person name="Murakami T."/>
            <person name="Takahashi K."/>
            <person name="Kajitani R."/>
            <person name="Toyoda A."/>
            <person name="Itoh T."/>
            <person name="Ohkuma M."/>
            <person name="Hongoh Y."/>
        </authorList>
    </citation>
    <scope>NUCLEOTIDE SEQUENCE [LARGE SCALE GENOMIC DNA]</scope>
    <source>
        <strain evidence="1">ZnDsv-02</strain>
    </source>
</reference>
<protein>
    <submittedName>
        <fullName evidence="1">Uncharacterized protein</fullName>
    </submittedName>
</protein>
<proteinExistence type="predicted"/>